<dbReference type="Gene3D" id="4.10.60.10">
    <property type="entry name" value="Zinc finger, CCHC-type"/>
    <property type="match status" value="2"/>
</dbReference>
<dbReference type="Proteomes" id="UP001151760">
    <property type="component" value="Unassembled WGS sequence"/>
</dbReference>
<dbReference type="InterPro" id="IPR036875">
    <property type="entry name" value="Znf_CCHC_sf"/>
</dbReference>
<dbReference type="SMART" id="SM00343">
    <property type="entry name" value="ZnF_C2HC"/>
    <property type="match status" value="2"/>
</dbReference>
<dbReference type="EMBL" id="BQNB010018129">
    <property type="protein sequence ID" value="GJT70973.1"/>
    <property type="molecule type" value="Genomic_DNA"/>
</dbReference>
<dbReference type="Pfam" id="PF00098">
    <property type="entry name" value="zf-CCHC"/>
    <property type="match status" value="1"/>
</dbReference>
<feature type="compositionally biased region" description="Low complexity" evidence="3">
    <location>
        <begin position="437"/>
        <end position="454"/>
    </location>
</feature>
<evidence type="ECO:0000259" key="4">
    <source>
        <dbReference type="PROSITE" id="PS50158"/>
    </source>
</evidence>
<feature type="region of interest" description="Disordered" evidence="3">
    <location>
        <begin position="420"/>
        <end position="454"/>
    </location>
</feature>
<feature type="coiled-coil region" evidence="2">
    <location>
        <begin position="599"/>
        <end position="651"/>
    </location>
</feature>
<gene>
    <name evidence="5" type="ORF">Tco_1030259</name>
</gene>
<keyword evidence="6" id="KW-1185">Reference proteome</keyword>
<feature type="domain" description="CCHC-type" evidence="4">
    <location>
        <begin position="503"/>
        <end position="517"/>
    </location>
</feature>
<evidence type="ECO:0000313" key="6">
    <source>
        <dbReference type="Proteomes" id="UP001151760"/>
    </source>
</evidence>
<feature type="region of interest" description="Disordered" evidence="3">
    <location>
        <begin position="888"/>
        <end position="922"/>
    </location>
</feature>
<dbReference type="Pfam" id="PF14223">
    <property type="entry name" value="Retrotran_gag_2"/>
    <property type="match status" value="1"/>
</dbReference>
<keyword evidence="1" id="KW-0862">Zinc</keyword>
<sequence length="1023" mass="115557">MEVGTTTTLTAKHPILNPLEYNLWLIRIEQYFLMTDYSLWEVIKNGNKVLKRTIGIVRQEYEPNTAEEKLDRKNKMKARGTLLMALPNKDQLKFHSYQDAKLLMEAIKKRYGGNKESKKVQKTLLKQQYENFAASSSETLDQTFDRLQKLIGQLEIQGEVIGQEDMNLNLLRVFHLNGSSCCKSGDTRANRDISLDDLYNNLKIYEPELTGSSSISQNPQNVAFVSSNSTNSKSSTIETDNTANGVSAAHTYGNTKVIKRTADNLDINGQRISFDRSKVECFDCHKNGHFARECRAPKNQENREREYGRKTMPVKNPTENALIAQDGIEGYDWSYQAEEEHPTNIALMAYTSSRSSSSLDSEVDSCSKSCVKAYATLNEQFDMKLKLLEDSCFDLRNKEEIETISLDDLYNNLKIYEPELSGSSSTSQNPQNVAFVSSNSNNSNNNTNEANNTTYGVNDLEEIDLQWEMVMLTIRARRFIKRTGRKLDINGQRIGFDRSKVDCYNCHKNGHFSRECRAPKNQENKGREINKRNITVETPTENALIAQDGIGGSSSSDSEVDSCSKSCLQSQEARLAYYKKNKVVFEESINVLILEVKLRDNALIENKKKLEKAEKERDELKLKLEKFQNSSNTLNNLLEIQENDKSKLDKEYHAVPPPYIGNYMPPKPDLMFIDEQVKSKFVDVVSNDSSSDVKTVELKHKTINKDVFNTVESNTARKNNSSPLIIEGWNSDDEGEVEFISNVKVKTVKPSTKKIKFVKTARETVEKTAGTTVNTARPVKTADSKPIVNSSRPITNAFKRGHSQVIRPLNKYSANKNNIFNKKVNTVRVNDTTARERAIGNPYQKDYKEKGVINSGCSRHMTRNKCYLTEFEDYDGGFVSFEDGKGRIFGKGPKDNEENVGKKPTEVDESRVSDNGGQDDQRSELERLLLQEKQTEHINSTNSVNSVSPPVSTAGPSFANAAPSSFINVVETPVSTSNAYEEHLFQQFSPFKNAFALPHVPNVSLLDNTRIFGNAYDDEDVEE</sequence>
<accession>A0ABQ5G7A2</accession>
<feature type="domain" description="CCHC-type" evidence="4">
    <location>
        <begin position="281"/>
        <end position="295"/>
    </location>
</feature>
<reference evidence="5" key="2">
    <citation type="submission" date="2022-01" db="EMBL/GenBank/DDBJ databases">
        <authorList>
            <person name="Yamashiro T."/>
            <person name="Shiraishi A."/>
            <person name="Satake H."/>
            <person name="Nakayama K."/>
        </authorList>
    </citation>
    <scope>NUCLEOTIDE SEQUENCE</scope>
</reference>
<dbReference type="SUPFAM" id="SSF57756">
    <property type="entry name" value="Retrovirus zinc finger-like domains"/>
    <property type="match status" value="2"/>
</dbReference>
<dbReference type="PROSITE" id="PS50158">
    <property type="entry name" value="ZF_CCHC"/>
    <property type="match status" value="2"/>
</dbReference>
<protein>
    <submittedName>
        <fullName evidence="5">Ribonuclease H-like domain-containing protein</fullName>
    </submittedName>
</protein>
<evidence type="ECO:0000256" key="3">
    <source>
        <dbReference type="SAM" id="MobiDB-lite"/>
    </source>
</evidence>
<organism evidence="5 6">
    <name type="scientific">Tanacetum coccineum</name>
    <dbReference type="NCBI Taxonomy" id="301880"/>
    <lineage>
        <taxon>Eukaryota</taxon>
        <taxon>Viridiplantae</taxon>
        <taxon>Streptophyta</taxon>
        <taxon>Embryophyta</taxon>
        <taxon>Tracheophyta</taxon>
        <taxon>Spermatophyta</taxon>
        <taxon>Magnoliopsida</taxon>
        <taxon>eudicotyledons</taxon>
        <taxon>Gunneridae</taxon>
        <taxon>Pentapetalae</taxon>
        <taxon>asterids</taxon>
        <taxon>campanulids</taxon>
        <taxon>Asterales</taxon>
        <taxon>Asteraceae</taxon>
        <taxon>Asteroideae</taxon>
        <taxon>Anthemideae</taxon>
        <taxon>Anthemidinae</taxon>
        <taxon>Tanacetum</taxon>
    </lineage>
</organism>
<evidence type="ECO:0000313" key="5">
    <source>
        <dbReference type="EMBL" id="GJT70973.1"/>
    </source>
</evidence>
<keyword evidence="1" id="KW-0863">Zinc-finger</keyword>
<feature type="compositionally biased region" description="Polar residues" evidence="3">
    <location>
        <begin position="421"/>
        <end position="436"/>
    </location>
</feature>
<name>A0ABQ5G7A2_9ASTR</name>
<comment type="caution">
    <text evidence="5">The sequence shown here is derived from an EMBL/GenBank/DDBJ whole genome shotgun (WGS) entry which is preliminary data.</text>
</comment>
<dbReference type="InterPro" id="IPR001878">
    <property type="entry name" value="Znf_CCHC"/>
</dbReference>
<reference evidence="5" key="1">
    <citation type="journal article" date="2022" name="Int. J. Mol. Sci.">
        <title>Draft Genome of Tanacetum Coccineum: Genomic Comparison of Closely Related Tanacetum-Family Plants.</title>
        <authorList>
            <person name="Yamashiro T."/>
            <person name="Shiraishi A."/>
            <person name="Nakayama K."/>
            <person name="Satake H."/>
        </authorList>
    </citation>
    <scope>NUCLEOTIDE SEQUENCE</scope>
</reference>
<evidence type="ECO:0000256" key="1">
    <source>
        <dbReference type="PROSITE-ProRule" id="PRU00047"/>
    </source>
</evidence>
<feature type="compositionally biased region" description="Basic and acidic residues" evidence="3">
    <location>
        <begin position="888"/>
        <end position="912"/>
    </location>
</feature>
<proteinExistence type="predicted"/>
<evidence type="ECO:0000256" key="2">
    <source>
        <dbReference type="SAM" id="Coils"/>
    </source>
</evidence>
<keyword evidence="2" id="KW-0175">Coiled coil</keyword>
<keyword evidence="1" id="KW-0479">Metal-binding</keyword>